<dbReference type="CDD" id="cd02440">
    <property type="entry name" value="AdoMet_MTases"/>
    <property type="match status" value="1"/>
</dbReference>
<dbReference type="InterPro" id="IPR029063">
    <property type="entry name" value="SAM-dependent_MTases_sf"/>
</dbReference>
<comment type="caution">
    <text evidence="3">The sequence shown here is derived from an EMBL/GenBank/DDBJ whole genome shotgun (WGS) entry which is preliminary data.</text>
</comment>
<name>A0A7X0NVX2_9ACTN</name>
<dbReference type="Gene3D" id="3.40.50.150">
    <property type="entry name" value="Vaccinia Virus protein VP39"/>
    <property type="match status" value="1"/>
</dbReference>
<dbReference type="AlphaFoldDB" id="A0A7X0NVX2"/>
<keyword evidence="3" id="KW-0808">Transferase</keyword>
<feature type="region of interest" description="Disordered" evidence="1">
    <location>
        <begin position="229"/>
        <end position="280"/>
    </location>
</feature>
<evidence type="ECO:0000259" key="2">
    <source>
        <dbReference type="Pfam" id="PF13649"/>
    </source>
</evidence>
<feature type="compositionally biased region" description="Low complexity" evidence="1">
    <location>
        <begin position="246"/>
        <end position="257"/>
    </location>
</feature>
<dbReference type="Proteomes" id="UP000565579">
    <property type="component" value="Unassembled WGS sequence"/>
</dbReference>
<dbReference type="GO" id="GO:0032259">
    <property type="term" value="P:methylation"/>
    <property type="evidence" value="ECO:0007669"/>
    <property type="project" value="UniProtKB-KW"/>
</dbReference>
<dbReference type="PANTHER" id="PTHR43591">
    <property type="entry name" value="METHYLTRANSFERASE"/>
    <property type="match status" value="1"/>
</dbReference>
<proteinExistence type="predicted"/>
<evidence type="ECO:0000256" key="1">
    <source>
        <dbReference type="SAM" id="MobiDB-lite"/>
    </source>
</evidence>
<keyword evidence="3" id="KW-0830">Ubiquinone</keyword>
<reference evidence="3 4" key="1">
    <citation type="submission" date="2020-08" db="EMBL/GenBank/DDBJ databases">
        <title>Sequencing the genomes of 1000 actinobacteria strains.</title>
        <authorList>
            <person name="Klenk H.-P."/>
        </authorList>
    </citation>
    <scope>NUCLEOTIDE SEQUENCE [LARGE SCALE GENOMIC DNA]</scope>
    <source>
        <strain evidence="3 4">DSM 43768</strain>
    </source>
</reference>
<dbReference type="PANTHER" id="PTHR43591:SF99">
    <property type="entry name" value="OS06G0646000 PROTEIN"/>
    <property type="match status" value="1"/>
</dbReference>
<accession>A0A7X0NVX2</accession>
<dbReference type="InterPro" id="IPR041698">
    <property type="entry name" value="Methyltransf_25"/>
</dbReference>
<evidence type="ECO:0000313" key="3">
    <source>
        <dbReference type="EMBL" id="MBB6550429.1"/>
    </source>
</evidence>
<feature type="domain" description="Methyltransferase" evidence="2">
    <location>
        <begin position="44"/>
        <end position="138"/>
    </location>
</feature>
<gene>
    <name evidence="3" type="ORF">HD593_005224</name>
</gene>
<dbReference type="Pfam" id="PF13649">
    <property type="entry name" value="Methyltransf_25"/>
    <property type="match status" value="1"/>
</dbReference>
<dbReference type="RefSeq" id="WP_185104703.1">
    <property type="nucleotide sequence ID" value="NZ_JACHMI010000001.1"/>
</dbReference>
<feature type="compositionally biased region" description="Basic residues" evidence="1">
    <location>
        <begin position="258"/>
        <end position="270"/>
    </location>
</feature>
<organism evidence="3 4">
    <name type="scientific">Nonomuraea rubra</name>
    <dbReference type="NCBI Taxonomy" id="46180"/>
    <lineage>
        <taxon>Bacteria</taxon>
        <taxon>Bacillati</taxon>
        <taxon>Actinomycetota</taxon>
        <taxon>Actinomycetes</taxon>
        <taxon>Streptosporangiales</taxon>
        <taxon>Streptosporangiaceae</taxon>
        <taxon>Nonomuraea</taxon>
    </lineage>
</organism>
<keyword evidence="3" id="KW-0489">Methyltransferase</keyword>
<dbReference type="EMBL" id="JACHMI010000001">
    <property type="protein sequence ID" value="MBB6550429.1"/>
    <property type="molecule type" value="Genomic_DNA"/>
</dbReference>
<evidence type="ECO:0000313" key="4">
    <source>
        <dbReference type="Proteomes" id="UP000565579"/>
    </source>
</evidence>
<keyword evidence="4" id="KW-1185">Reference proteome</keyword>
<sequence>MTAAGIGTVFDSAAVQYAEVSPLLWDRIGAATVTAAAIGAGERVLDVCSGAGSSAIPAARAAQPHGHVDAIDLAGELLAHGRRRAAAEGLQNVRFVQADATAWEGPAYDVVQCVHGVFFLPDMDASVSRLAALLRPGGRLVITTWAQGAMEGFGRLLGEAVGHVRRAQVEPPSSRQAASRIGTEEDLHAWLAARGLTQVTVTRFPLRIPLDAALAWRVVLGSGFRGMLAGGPATPAHPRADRRARPSPGAAGRSCGLSRRRSARAGRRGRGGAGRAVPCR</sequence>
<dbReference type="SUPFAM" id="SSF53335">
    <property type="entry name" value="S-adenosyl-L-methionine-dependent methyltransferases"/>
    <property type="match status" value="1"/>
</dbReference>
<protein>
    <submittedName>
        <fullName evidence="3">Ubiquinone/menaquinone biosynthesis C-methylase UbiE</fullName>
    </submittedName>
</protein>
<dbReference type="GO" id="GO:0008168">
    <property type="term" value="F:methyltransferase activity"/>
    <property type="evidence" value="ECO:0007669"/>
    <property type="project" value="UniProtKB-KW"/>
</dbReference>